<reference evidence="1 2" key="1">
    <citation type="submission" date="2015-09" db="EMBL/GenBank/DDBJ databases">
        <title>A metagenomics-based metabolic model of nitrate-dependent anaerobic oxidation of methane by Methanoperedens-like archaea.</title>
        <authorList>
            <person name="Arshad A."/>
            <person name="Speth D.R."/>
            <person name="De Graaf R.M."/>
            <person name="Op Den Camp H.J."/>
            <person name="Jetten M.S."/>
            <person name="Welte C.U."/>
        </authorList>
    </citation>
    <scope>NUCLEOTIDE SEQUENCE [LARGE SCALE GENOMIC DNA]</scope>
</reference>
<sequence length="329" mass="37045">MNNLKRLGDKISIPIPLDENGYIGRECPQSDCEGYFKIISGTGLKGDPLFHCPYCGYKANQKQFWTKEQIEYAKSFAINQITGALLKDLKSMEFEHRSQGSFGIGISLKVTGKPHAIRYYREKKLETEIVCDRCTLRYAIYGVFAFCPDCGTHNSLQILEKNLELAEKEIVLSTTVQAELSACLIADALENMVSAFDGFGREILRVYASLATAPDKAENLSFQNLIRAQKRIQEIFDFDFAFGLTDSEWELACRCFQKRHLLAHKMGVVDEAYLKLTNDPYAVIGRKIHIDSGEVVTLASSLKKLGAYLTQQLEIKKKGTPSIMKSDHI</sequence>
<proteinExistence type="predicted"/>
<protein>
    <submittedName>
        <fullName evidence="1">Uncharacterized protein</fullName>
    </submittedName>
</protein>
<accession>A0A0P8DZG2</accession>
<dbReference type="CDD" id="cd20335">
    <property type="entry name" value="BRcat_RBR"/>
    <property type="match status" value="1"/>
</dbReference>
<dbReference type="Proteomes" id="UP000050360">
    <property type="component" value="Unassembled WGS sequence"/>
</dbReference>
<organism evidence="1 2">
    <name type="scientific">Candidatus Methanoperedens nitratireducens</name>
    <dbReference type="NCBI Taxonomy" id="1392998"/>
    <lineage>
        <taxon>Archaea</taxon>
        <taxon>Methanobacteriati</taxon>
        <taxon>Methanobacteriota</taxon>
        <taxon>Stenosarchaea group</taxon>
        <taxon>Methanomicrobia</taxon>
        <taxon>Methanosarcinales</taxon>
        <taxon>ANME-2 cluster</taxon>
        <taxon>Candidatus Methanoperedentaceae</taxon>
        <taxon>Candidatus Methanoperedens</taxon>
    </lineage>
</organism>
<dbReference type="PATRIC" id="fig|1719120.3.peg.2370"/>
<dbReference type="EMBL" id="LKCM01000166">
    <property type="protein sequence ID" value="KPQ43263.1"/>
    <property type="molecule type" value="Genomic_DNA"/>
</dbReference>
<name>A0A0P8DZG2_9EURY</name>
<evidence type="ECO:0000313" key="2">
    <source>
        <dbReference type="Proteomes" id="UP000050360"/>
    </source>
</evidence>
<dbReference type="AlphaFoldDB" id="A0A0P8DZG2"/>
<evidence type="ECO:0000313" key="1">
    <source>
        <dbReference type="EMBL" id="KPQ43263.1"/>
    </source>
</evidence>
<gene>
    <name evidence="1" type="ORF">MPEBLZ_02167</name>
</gene>
<comment type="caution">
    <text evidence="1">The sequence shown here is derived from an EMBL/GenBank/DDBJ whole genome shotgun (WGS) entry which is preliminary data.</text>
</comment>